<evidence type="ECO:0000256" key="1">
    <source>
        <dbReference type="ARBA" id="ARBA00010641"/>
    </source>
</evidence>
<dbReference type="InterPro" id="IPR013324">
    <property type="entry name" value="RNA_pol_sigma_r3/r4-like"/>
</dbReference>
<gene>
    <name evidence="8" type="ORF">GCM10020369_58830</name>
</gene>
<dbReference type="SUPFAM" id="SSF88659">
    <property type="entry name" value="Sigma3 and sigma4 domains of RNA polymerase sigma factors"/>
    <property type="match status" value="1"/>
</dbReference>
<evidence type="ECO:0000259" key="6">
    <source>
        <dbReference type="Pfam" id="PF04542"/>
    </source>
</evidence>
<dbReference type="EMBL" id="BAAAYN010000043">
    <property type="protein sequence ID" value="GAA3393412.1"/>
    <property type="molecule type" value="Genomic_DNA"/>
</dbReference>
<dbReference type="Pfam" id="PF04542">
    <property type="entry name" value="Sigma70_r2"/>
    <property type="match status" value="1"/>
</dbReference>
<keyword evidence="4" id="KW-0804">Transcription</keyword>
<dbReference type="SUPFAM" id="SSF88946">
    <property type="entry name" value="Sigma2 domain of RNA polymerase sigma factors"/>
    <property type="match status" value="1"/>
</dbReference>
<feature type="domain" description="RNA polymerase sigma factor 70 region 4 type 2" evidence="7">
    <location>
        <begin position="151"/>
        <end position="201"/>
    </location>
</feature>
<feature type="domain" description="RNA polymerase sigma-70 region 2" evidence="6">
    <location>
        <begin position="53"/>
        <end position="121"/>
    </location>
</feature>
<dbReference type="InterPro" id="IPR013249">
    <property type="entry name" value="RNA_pol_sigma70_r4_t2"/>
</dbReference>
<evidence type="ECO:0000256" key="4">
    <source>
        <dbReference type="ARBA" id="ARBA00023163"/>
    </source>
</evidence>
<feature type="region of interest" description="Disordered" evidence="5">
    <location>
        <begin position="1"/>
        <end position="32"/>
    </location>
</feature>
<evidence type="ECO:0000259" key="7">
    <source>
        <dbReference type="Pfam" id="PF08281"/>
    </source>
</evidence>
<keyword evidence="2" id="KW-0805">Transcription regulation</keyword>
<dbReference type="InterPro" id="IPR039425">
    <property type="entry name" value="RNA_pol_sigma-70-like"/>
</dbReference>
<comment type="similarity">
    <text evidence="1">Belongs to the sigma-70 factor family. ECF subfamily.</text>
</comment>
<dbReference type="Proteomes" id="UP001501676">
    <property type="component" value="Unassembled WGS sequence"/>
</dbReference>
<evidence type="ECO:0000313" key="9">
    <source>
        <dbReference type="Proteomes" id="UP001501676"/>
    </source>
</evidence>
<reference evidence="9" key="1">
    <citation type="journal article" date="2019" name="Int. J. Syst. Evol. Microbiol.">
        <title>The Global Catalogue of Microorganisms (GCM) 10K type strain sequencing project: providing services to taxonomists for standard genome sequencing and annotation.</title>
        <authorList>
            <consortium name="The Broad Institute Genomics Platform"/>
            <consortium name="The Broad Institute Genome Sequencing Center for Infectious Disease"/>
            <person name="Wu L."/>
            <person name="Ma J."/>
        </authorList>
    </citation>
    <scope>NUCLEOTIDE SEQUENCE [LARGE SCALE GENOMIC DNA]</scope>
    <source>
        <strain evidence="9">JCM 9458</strain>
    </source>
</reference>
<proteinExistence type="inferred from homology"/>
<keyword evidence="9" id="KW-1185">Reference proteome</keyword>
<keyword evidence="3" id="KW-0731">Sigma factor</keyword>
<dbReference type="NCBIfam" id="TIGR02937">
    <property type="entry name" value="sigma70-ECF"/>
    <property type="match status" value="1"/>
</dbReference>
<dbReference type="InterPro" id="IPR007627">
    <property type="entry name" value="RNA_pol_sigma70_r2"/>
</dbReference>
<protein>
    <submittedName>
        <fullName evidence="8">Sigma-70 family RNA polymerase sigma factor</fullName>
    </submittedName>
</protein>
<dbReference type="PANTHER" id="PTHR43133">
    <property type="entry name" value="RNA POLYMERASE ECF-TYPE SIGMA FACTO"/>
    <property type="match status" value="1"/>
</dbReference>
<dbReference type="InterPro" id="IPR014284">
    <property type="entry name" value="RNA_pol_sigma-70_dom"/>
</dbReference>
<comment type="caution">
    <text evidence="8">The sequence shown here is derived from an EMBL/GenBank/DDBJ whole genome shotgun (WGS) entry which is preliminary data.</text>
</comment>
<evidence type="ECO:0000256" key="3">
    <source>
        <dbReference type="ARBA" id="ARBA00023082"/>
    </source>
</evidence>
<dbReference type="Gene3D" id="1.10.10.10">
    <property type="entry name" value="Winged helix-like DNA-binding domain superfamily/Winged helix DNA-binding domain"/>
    <property type="match status" value="1"/>
</dbReference>
<dbReference type="Gene3D" id="1.10.1740.10">
    <property type="match status" value="1"/>
</dbReference>
<dbReference type="InterPro" id="IPR013325">
    <property type="entry name" value="RNA_pol_sigma_r2"/>
</dbReference>
<dbReference type="Pfam" id="PF08281">
    <property type="entry name" value="Sigma70_r4_2"/>
    <property type="match status" value="1"/>
</dbReference>
<dbReference type="RefSeq" id="WP_376981484.1">
    <property type="nucleotide sequence ID" value="NZ_BAAAYN010000043.1"/>
</dbReference>
<evidence type="ECO:0000256" key="2">
    <source>
        <dbReference type="ARBA" id="ARBA00023015"/>
    </source>
</evidence>
<accession>A0ABP6T644</accession>
<feature type="compositionally biased region" description="Pro residues" evidence="5">
    <location>
        <begin position="19"/>
        <end position="29"/>
    </location>
</feature>
<sequence length="215" mass="23631">MTPGADSGSPTGAEAGRPPDTPGGWPPEPTEGDADALLAARFLAGDECALRAMYDRWGGLVYRLGRQTLPSSSDAEDLTQATFVAAWRGRSTFDPERGRLAGWVMGIAKRQLVDRLRALQREERVVRVVEAVEPVMPAHPGPERVLDRLVVADRLAQLSPEQRRVVQLAFFDDLTHTQISGLTGLPLGTVKSHLRRGVSQLRRSWEEVDHAARRP</sequence>
<organism evidence="8 9">
    <name type="scientific">Cryptosporangium minutisporangium</name>
    <dbReference type="NCBI Taxonomy" id="113569"/>
    <lineage>
        <taxon>Bacteria</taxon>
        <taxon>Bacillati</taxon>
        <taxon>Actinomycetota</taxon>
        <taxon>Actinomycetes</taxon>
        <taxon>Cryptosporangiales</taxon>
        <taxon>Cryptosporangiaceae</taxon>
        <taxon>Cryptosporangium</taxon>
    </lineage>
</organism>
<dbReference type="InterPro" id="IPR036388">
    <property type="entry name" value="WH-like_DNA-bd_sf"/>
</dbReference>
<dbReference type="PANTHER" id="PTHR43133:SF62">
    <property type="entry name" value="RNA POLYMERASE SIGMA FACTOR SIGZ"/>
    <property type="match status" value="1"/>
</dbReference>
<name>A0ABP6T644_9ACTN</name>
<evidence type="ECO:0000313" key="8">
    <source>
        <dbReference type="EMBL" id="GAA3393412.1"/>
    </source>
</evidence>
<dbReference type="CDD" id="cd06171">
    <property type="entry name" value="Sigma70_r4"/>
    <property type="match status" value="1"/>
</dbReference>
<evidence type="ECO:0000256" key="5">
    <source>
        <dbReference type="SAM" id="MobiDB-lite"/>
    </source>
</evidence>